<evidence type="ECO:0000313" key="2">
    <source>
        <dbReference type="Proteomes" id="UP000798662"/>
    </source>
</evidence>
<reference evidence="1" key="1">
    <citation type="submission" date="2019-11" db="EMBL/GenBank/DDBJ databases">
        <title>Nori genome reveals adaptations in red seaweeds to the harsh intertidal environment.</title>
        <authorList>
            <person name="Wang D."/>
            <person name="Mao Y."/>
        </authorList>
    </citation>
    <scope>NUCLEOTIDE SEQUENCE</scope>
    <source>
        <tissue evidence="1">Gametophyte</tissue>
    </source>
</reference>
<gene>
    <name evidence="1" type="ORF">I4F81_001758</name>
</gene>
<comment type="caution">
    <text evidence="1">The sequence shown here is derived from an EMBL/GenBank/DDBJ whole genome shotgun (WGS) entry which is preliminary data.</text>
</comment>
<accession>A0ACC3BNU3</accession>
<evidence type="ECO:0000313" key="1">
    <source>
        <dbReference type="EMBL" id="KAK1859161.1"/>
    </source>
</evidence>
<keyword evidence="2" id="KW-1185">Reference proteome</keyword>
<dbReference type="EMBL" id="CM020618">
    <property type="protein sequence ID" value="KAK1859161.1"/>
    <property type="molecule type" value="Genomic_DNA"/>
</dbReference>
<proteinExistence type="predicted"/>
<dbReference type="Proteomes" id="UP000798662">
    <property type="component" value="Chromosome 1"/>
</dbReference>
<organism evidence="1 2">
    <name type="scientific">Pyropia yezoensis</name>
    <name type="common">Susabi-nori</name>
    <name type="synonym">Porphyra yezoensis</name>
    <dbReference type="NCBI Taxonomy" id="2788"/>
    <lineage>
        <taxon>Eukaryota</taxon>
        <taxon>Rhodophyta</taxon>
        <taxon>Bangiophyceae</taxon>
        <taxon>Bangiales</taxon>
        <taxon>Bangiaceae</taxon>
        <taxon>Pyropia</taxon>
    </lineage>
</organism>
<name>A0ACC3BNU3_PYRYE</name>
<protein>
    <submittedName>
        <fullName evidence="1">Uncharacterized protein</fullName>
    </submittedName>
</protein>
<sequence>MTEALRKKTSTRRWQDLHALKGDHPCLSSPTVAPHCGVAGGATRAVAAVASPTGPPVTISAFAALTALRADLLAFPAAVTRGAVMGAVADGAVRELSTLAVAHSILSYAVVLGVLRPTDDHDLHETIYERVYFGVVRRLAPDEMPISLAAVRAARRRSDLRPSAALTLSSSLRYAQLVQADLLAVCHRLSCVEGDAPVLLAGGHALLEDLRCLRQQLREKERRQRQAAVVSTAFKVGLDPLPLVGKFLGAGIDAATAVLEMGMEGIGATAAAVTAFIGDCTDLGAAGTVLGSAARELSPSKGATSSVDFGLEDACTLGELAVELNAVGQQYEEQEQPAVEATPGRD</sequence>